<feature type="region of interest" description="Disordered" evidence="1">
    <location>
        <begin position="1"/>
        <end position="25"/>
    </location>
</feature>
<feature type="compositionally biased region" description="Basic and acidic residues" evidence="1">
    <location>
        <begin position="52"/>
        <end position="69"/>
    </location>
</feature>
<feature type="region of interest" description="Disordered" evidence="1">
    <location>
        <begin position="39"/>
        <end position="69"/>
    </location>
</feature>
<evidence type="ECO:0000256" key="1">
    <source>
        <dbReference type="SAM" id="MobiDB-lite"/>
    </source>
</evidence>
<dbReference type="Proteomes" id="UP001150879">
    <property type="component" value="Unassembled WGS sequence"/>
</dbReference>
<keyword evidence="3" id="KW-1185">Reference proteome</keyword>
<evidence type="ECO:0000313" key="3">
    <source>
        <dbReference type="Proteomes" id="UP001150879"/>
    </source>
</evidence>
<sequence length="69" mass="7789">MSPESQDRQELNRSEEKEKESVGAVQTRIWLEMTKTKAFGWGVTGGPSDESGFEKEGGRGKNERRGWES</sequence>
<feature type="compositionally biased region" description="Basic and acidic residues" evidence="1">
    <location>
        <begin position="1"/>
        <end position="21"/>
    </location>
</feature>
<evidence type="ECO:0000313" key="2">
    <source>
        <dbReference type="EMBL" id="KAJ5206670.1"/>
    </source>
</evidence>
<gene>
    <name evidence="2" type="ORF">N7472_003118</name>
</gene>
<dbReference type="EMBL" id="JAPQKP010000002">
    <property type="protein sequence ID" value="KAJ5206670.1"/>
    <property type="molecule type" value="Genomic_DNA"/>
</dbReference>
<comment type="caution">
    <text evidence="2">The sequence shown here is derived from an EMBL/GenBank/DDBJ whole genome shotgun (WGS) entry which is preliminary data.</text>
</comment>
<dbReference type="AlphaFoldDB" id="A0A9W9MSP6"/>
<organism evidence="2 3">
    <name type="scientific">Penicillium cf. griseofulvum</name>
    <dbReference type="NCBI Taxonomy" id="2972120"/>
    <lineage>
        <taxon>Eukaryota</taxon>
        <taxon>Fungi</taxon>
        <taxon>Dikarya</taxon>
        <taxon>Ascomycota</taxon>
        <taxon>Pezizomycotina</taxon>
        <taxon>Eurotiomycetes</taxon>
        <taxon>Eurotiomycetidae</taxon>
        <taxon>Eurotiales</taxon>
        <taxon>Aspergillaceae</taxon>
        <taxon>Penicillium</taxon>
    </lineage>
</organism>
<proteinExistence type="predicted"/>
<accession>A0A9W9MSP6</accession>
<reference evidence="2" key="1">
    <citation type="submission" date="2022-11" db="EMBL/GenBank/DDBJ databases">
        <authorList>
            <person name="Petersen C."/>
        </authorList>
    </citation>
    <scope>NUCLEOTIDE SEQUENCE</scope>
    <source>
        <strain evidence="2">IBT 16849</strain>
    </source>
</reference>
<protein>
    <submittedName>
        <fullName evidence="2">Uncharacterized protein</fullName>
    </submittedName>
</protein>
<reference evidence="2" key="2">
    <citation type="journal article" date="2023" name="IMA Fungus">
        <title>Comparative genomic study of the Penicillium genus elucidates a diverse pangenome and 15 lateral gene transfer events.</title>
        <authorList>
            <person name="Petersen C."/>
            <person name="Sorensen T."/>
            <person name="Nielsen M.R."/>
            <person name="Sondergaard T.E."/>
            <person name="Sorensen J.L."/>
            <person name="Fitzpatrick D.A."/>
            <person name="Frisvad J.C."/>
            <person name="Nielsen K.L."/>
        </authorList>
    </citation>
    <scope>NUCLEOTIDE SEQUENCE</scope>
    <source>
        <strain evidence="2">IBT 16849</strain>
    </source>
</reference>
<name>A0A9W9MSP6_9EURO</name>